<evidence type="ECO:0000313" key="2">
    <source>
        <dbReference type="EMBL" id="MES1920567.1"/>
    </source>
</evidence>
<organism evidence="2 3">
    <name type="scientific">Bonamia ostreae</name>
    <dbReference type="NCBI Taxonomy" id="126728"/>
    <lineage>
        <taxon>Eukaryota</taxon>
        <taxon>Sar</taxon>
        <taxon>Rhizaria</taxon>
        <taxon>Endomyxa</taxon>
        <taxon>Ascetosporea</taxon>
        <taxon>Haplosporida</taxon>
        <taxon>Bonamia</taxon>
    </lineage>
</organism>
<name>A0ABV2ALM0_9EUKA</name>
<proteinExistence type="predicted"/>
<protein>
    <recommendedName>
        <fullName evidence="4">BZIP domain-containing protein</fullName>
    </recommendedName>
</protein>
<evidence type="ECO:0000256" key="1">
    <source>
        <dbReference type="SAM" id="Coils"/>
    </source>
</evidence>
<reference evidence="2 3" key="1">
    <citation type="journal article" date="2024" name="BMC Biol.">
        <title>Comparative genomics of Ascetosporea gives new insight into the evolutionary basis for animal parasitism in Rhizaria.</title>
        <authorList>
            <person name="Hiltunen Thoren M."/>
            <person name="Onut-Brannstrom I."/>
            <person name="Alfjorden A."/>
            <person name="Peckova H."/>
            <person name="Swords F."/>
            <person name="Hooper C."/>
            <person name="Holzer A.S."/>
            <person name="Bass D."/>
            <person name="Burki F."/>
        </authorList>
    </citation>
    <scope>NUCLEOTIDE SEQUENCE [LARGE SCALE GENOMIC DNA]</scope>
    <source>
        <strain evidence="2">20-A016</strain>
    </source>
</reference>
<evidence type="ECO:0000313" key="3">
    <source>
        <dbReference type="Proteomes" id="UP001439008"/>
    </source>
</evidence>
<dbReference type="Proteomes" id="UP001439008">
    <property type="component" value="Unassembled WGS sequence"/>
</dbReference>
<gene>
    <name evidence="2" type="ORF">MHBO_002226</name>
</gene>
<comment type="caution">
    <text evidence="2">The sequence shown here is derived from an EMBL/GenBank/DDBJ whole genome shotgun (WGS) entry which is preliminary data.</text>
</comment>
<accession>A0ABV2ALM0</accession>
<sequence length="122" mass="14996">MIMNNSTKYNILPNKKAPELTVQEKRTKFKIAARRFKEKRLRDIEKYENKIKTQLKKQKILNEQLKSIHCDSNYRYWVFSYKYDEMLTQAKYYRMQSIYLEKCIDEKISKTKKSCKSQNKKY</sequence>
<keyword evidence="3" id="KW-1185">Reference proteome</keyword>
<evidence type="ECO:0008006" key="4">
    <source>
        <dbReference type="Google" id="ProtNLM"/>
    </source>
</evidence>
<feature type="coiled-coil region" evidence="1">
    <location>
        <begin position="37"/>
        <end position="64"/>
    </location>
</feature>
<keyword evidence="1" id="KW-0175">Coiled coil</keyword>
<dbReference type="EMBL" id="JBDODL010000741">
    <property type="protein sequence ID" value="MES1920567.1"/>
    <property type="molecule type" value="Genomic_DNA"/>
</dbReference>